<keyword evidence="2" id="KW-1185">Reference proteome</keyword>
<dbReference type="RefSeq" id="WP_130093791.1">
    <property type="nucleotide sequence ID" value="NZ_SETE01000004.1"/>
</dbReference>
<sequence>MKKFRLPRKTKKRLRNGIWLYPSDEKGSSLMAWPTRIEKDYVAFKNGILRNLTDRTKENRRVFREKLDAEIVVTDEELKSYVDDLLRKELRTSSYNLLIKAKNDKNAIKAYYNLVNACQLTASGERSYGNIACMSIDLAKSLLRVKRK</sequence>
<gene>
    <name evidence="1" type="ORF">ERX46_10320</name>
</gene>
<name>A0A4Q4KKD1_9FLAO</name>
<dbReference type="EMBL" id="SETE01000004">
    <property type="protein sequence ID" value="RYM33330.1"/>
    <property type="molecule type" value="Genomic_DNA"/>
</dbReference>
<evidence type="ECO:0000313" key="1">
    <source>
        <dbReference type="EMBL" id="RYM33330.1"/>
    </source>
</evidence>
<comment type="caution">
    <text evidence="1">The sequence shown here is derived from an EMBL/GenBank/DDBJ whole genome shotgun (WGS) entry which is preliminary data.</text>
</comment>
<evidence type="ECO:0000313" key="2">
    <source>
        <dbReference type="Proteomes" id="UP000293952"/>
    </source>
</evidence>
<dbReference type="AlphaFoldDB" id="A0A4Q4KKD1"/>
<dbReference type="OrthoDB" id="1444395at2"/>
<accession>A0A4Q4KKD1</accession>
<organism evidence="1 2">
    <name type="scientific">Brumimicrobium glaciale</name>
    <dbReference type="NCBI Taxonomy" id="200475"/>
    <lineage>
        <taxon>Bacteria</taxon>
        <taxon>Pseudomonadati</taxon>
        <taxon>Bacteroidota</taxon>
        <taxon>Flavobacteriia</taxon>
        <taxon>Flavobacteriales</taxon>
        <taxon>Crocinitomicaceae</taxon>
        <taxon>Brumimicrobium</taxon>
    </lineage>
</organism>
<proteinExistence type="predicted"/>
<reference evidence="1 2" key="1">
    <citation type="submission" date="2019-02" db="EMBL/GenBank/DDBJ databases">
        <title>Genome sequence of the sea-ice species Brumimicrobium glaciale.</title>
        <authorList>
            <person name="Bowman J.P."/>
        </authorList>
    </citation>
    <scope>NUCLEOTIDE SEQUENCE [LARGE SCALE GENOMIC DNA]</scope>
    <source>
        <strain evidence="1 2">IC156</strain>
    </source>
</reference>
<dbReference type="Proteomes" id="UP000293952">
    <property type="component" value="Unassembled WGS sequence"/>
</dbReference>
<protein>
    <submittedName>
        <fullName evidence="1">Uncharacterized protein</fullName>
    </submittedName>
</protein>